<dbReference type="GO" id="GO:0016301">
    <property type="term" value="F:kinase activity"/>
    <property type="evidence" value="ECO:0007669"/>
    <property type="project" value="UniProtKB-KW"/>
</dbReference>
<gene>
    <name evidence="2" type="ORF">O0235_05120</name>
</gene>
<keyword evidence="2" id="KW-0418">Kinase</keyword>
<dbReference type="Proteomes" id="UP001212803">
    <property type="component" value="Chromosome"/>
</dbReference>
<dbReference type="InterPro" id="IPR003959">
    <property type="entry name" value="ATPase_AAA_core"/>
</dbReference>
<proteinExistence type="predicted"/>
<evidence type="ECO:0000313" key="2">
    <source>
        <dbReference type="EMBL" id="WBL36946.1"/>
    </source>
</evidence>
<protein>
    <submittedName>
        <fullName evidence="2">(D)CMP kinase</fullName>
    </submittedName>
</protein>
<dbReference type="PANTHER" id="PTHR37816">
    <property type="entry name" value="YALI0E33011P"/>
    <property type="match status" value="1"/>
</dbReference>
<dbReference type="RefSeq" id="WP_270057462.1">
    <property type="nucleotide sequence ID" value="NZ_CP115149.1"/>
</dbReference>
<reference evidence="2 3" key="1">
    <citation type="journal article" date="2023" name="ISME J.">
        <title>Thermophilic Dehalococcoidia with unusual traits shed light on an unexpected past.</title>
        <authorList>
            <person name="Palmer M."/>
            <person name="Covington J.K."/>
            <person name="Zhou E.M."/>
            <person name="Thomas S.C."/>
            <person name="Habib N."/>
            <person name="Seymour C.O."/>
            <person name="Lai D."/>
            <person name="Johnston J."/>
            <person name="Hashimi A."/>
            <person name="Jiao J.Y."/>
            <person name="Muok A.R."/>
            <person name="Liu L."/>
            <person name="Xian W.D."/>
            <person name="Zhi X.Y."/>
            <person name="Li M.M."/>
            <person name="Silva L.P."/>
            <person name="Bowen B.P."/>
            <person name="Louie K."/>
            <person name="Briegel A."/>
            <person name="Pett-Ridge J."/>
            <person name="Weber P.K."/>
            <person name="Tocheva E.I."/>
            <person name="Woyke T."/>
            <person name="Northen T.R."/>
            <person name="Mayali X."/>
            <person name="Li W.J."/>
            <person name="Hedlund B.P."/>
        </authorList>
    </citation>
    <scope>NUCLEOTIDE SEQUENCE [LARGE SCALE GENOMIC DNA]</scope>
    <source>
        <strain evidence="2 3">YIM 72310</strain>
    </source>
</reference>
<accession>A0ABY7M8T2</accession>
<evidence type="ECO:0000259" key="1">
    <source>
        <dbReference type="Pfam" id="PF00004"/>
    </source>
</evidence>
<keyword evidence="2" id="KW-0808">Transferase</keyword>
<evidence type="ECO:0000313" key="3">
    <source>
        <dbReference type="Proteomes" id="UP001212803"/>
    </source>
</evidence>
<keyword evidence="3" id="KW-1185">Reference proteome</keyword>
<feature type="domain" description="ATPase AAA-type core" evidence="1">
    <location>
        <begin position="17"/>
        <end position="48"/>
    </location>
</feature>
<dbReference type="Gene3D" id="3.40.50.300">
    <property type="entry name" value="P-loop containing nucleotide triphosphate hydrolases"/>
    <property type="match status" value="1"/>
</dbReference>
<dbReference type="Pfam" id="PF00004">
    <property type="entry name" value="AAA"/>
    <property type="match status" value="1"/>
</dbReference>
<dbReference type="EMBL" id="CP115149">
    <property type="protein sequence ID" value="WBL36946.1"/>
    <property type="molecule type" value="Genomic_DNA"/>
</dbReference>
<organism evidence="2 3">
    <name type="scientific">Tepidiforma flava</name>
    <dbReference type="NCBI Taxonomy" id="3004094"/>
    <lineage>
        <taxon>Bacteria</taxon>
        <taxon>Bacillati</taxon>
        <taxon>Chloroflexota</taxon>
        <taxon>Tepidiformia</taxon>
        <taxon>Tepidiformales</taxon>
        <taxon>Tepidiformaceae</taxon>
        <taxon>Tepidiforma</taxon>
    </lineage>
</organism>
<dbReference type="SUPFAM" id="SSF52540">
    <property type="entry name" value="P-loop containing nucleoside triphosphate hydrolases"/>
    <property type="match status" value="1"/>
</dbReference>
<dbReference type="InterPro" id="IPR027417">
    <property type="entry name" value="P-loop_NTPase"/>
</dbReference>
<name>A0ABY7M8T2_9CHLR</name>
<dbReference type="InterPro" id="IPR052922">
    <property type="entry name" value="Cytidylate_Kinase-2"/>
</dbReference>
<dbReference type="PANTHER" id="PTHR37816:SF1">
    <property type="entry name" value="TOXIN"/>
    <property type="match status" value="1"/>
</dbReference>
<sequence>MAAERAERPVPFGRRVAVYGPSGSGKSTLARALGDRLGLPVVELDAVYHARPGWEDLSREEFRAAVEGLLERHGDGWIFEGNYAAVRDLILPRADTVAWLDLPFPVVYRRLAWRTVSRSLRGAELWNGNRETLRQTFLSRDSMLLWGLTAFRRSRRSVAESLATLRRPGTRVYRLRTPGQAAYLVRNAQPAGAPGSPG</sequence>